<gene>
    <name evidence="2" type="ORF">GCM10008021_16200</name>
    <name evidence="1" type="ORF">GCM10010914_21960</name>
</gene>
<name>A0AAV4K912_9DEIO</name>
<dbReference type="AlphaFoldDB" id="A0AAV4K912"/>
<evidence type="ECO:0008006" key="5">
    <source>
        <dbReference type="Google" id="ProtNLM"/>
    </source>
</evidence>
<reference evidence="3" key="3">
    <citation type="journal article" date="2019" name="Int. J. Syst. Evol. Microbiol.">
        <title>The Global Catalogue of Microorganisms (GCM) 10K type strain sequencing project: providing services to taxonomists for standard genome sequencing and annotation.</title>
        <authorList>
            <consortium name="The Broad Institute Genomics Platform"/>
            <consortium name="The Broad Institute Genome Sequencing Center for Infectious Disease"/>
            <person name="Wu L."/>
            <person name="Ma J."/>
        </authorList>
    </citation>
    <scope>NUCLEOTIDE SEQUENCE [LARGE SCALE GENOMIC DNA]</scope>
    <source>
        <strain evidence="3">CGMCC 1.8884</strain>
    </source>
</reference>
<dbReference type="EMBL" id="BMMA01000022">
    <property type="protein sequence ID" value="GGI87106.1"/>
    <property type="molecule type" value="Genomic_DNA"/>
</dbReference>
<reference evidence="2" key="1">
    <citation type="journal article" date="2014" name="Int. J. Syst. Evol. Microbiol.">
        <title>Complete genome of a new Firmicutes species belonging to the dominant human colonic microbiota ('Ruminococcus bicirculans') reveals two chromosomes and a selective capacity to utilize plant glucans.</title>
        <authorList>
            <consortium name="NISC Comparative Sequencing Program"/>
            <person name="Wegmann U."/>
            <person name="Louis P."/>
            <person name="Goesmann A."/>
            <person name="Henrissat B."/>
            <person name="Duncan S.H."/>
            <person name="Flint H.J."/>
        </authorList>
    </citation>
    <scope>NUCLEOTIDE SEQUENCE</scope>
    <source>
        <strain evidence="2">CGMCC 1.8884</strain>
    </source>
</reference>
<accession>A0AAV4K912</accession>
<keyword evidence="3" id="KW-1185">Reference proteome</keyword>
<reference evidence="1" key="2">
    <citation type="journal article" date="2014" name="Int. J. Syst. Evol. Microbiol.">
        <title>Complete genome sequence of Corynebacterium casei LMG S-19264T (=DSM 44701T), isolated from a smear-ripened cheese.</title>
        <authorList>
            <consortium name="US DOE Joint Genome Institute (JGI-PGF)"/>
            <person name="Walter F."/>
            <person name="Albersmeier A."/>
            <person name="Kalinowski J."/>
            <person name="Ruckert C."/>
        </authorList>
    </citation>
    <scope>NUCLEOTIDE SEQUENCE</scope>
    <source>
        <strain evidence="1">CGMCC 1.8885</strain>
    </source>
</reference>
<evidence type="ECO:0000313" key="3">
    <source>
        <dbReference type="Proteomes" id="UP000630135"/>
    </source>
</evidence>
<comment type="caution">
    <text evidence="1">The sequence shown here is derived from an EMBL/GenBank/DDBJ whole genome shotgun (WGS) entry which is preliminary data.</text>
</comment>
<dbReference type="Proteomes" id="UP000630135">
    <property type="component" value="Unassembled WGS sequence"/>
</dbReference>
<proteinExistence type="predicted"/>
<dbReference type="Proteomes" id="UP000652720">
    <property type="component" value="Unassembled WGS sequence"/>
</dbReference>
<evidence type="ECO:0000313" key="4">
    <source>
        <dbReference type="Proteomes" id="UP000652720"/>
    </source>
</evidence>
<organism evidence="1 4">
    <name type="scientific">Deinococcus wulumuqiensis</name>
    <dbReference type="NCBI Taxonomy" id="980427"/>
    <lineage>
        <taxon>Bacteria</taxon>
        <taxon>Thermotogati</taxon>
        <taxon>Deinococcota</taxon>
        <taxon>Deinococci</taxon>
        <taxon>Deinococcales</taxon>
        <taxon>Deinococcaceae</taxon>
        <taxon>Deinococcus</taxon>
    </lineage>
</organism>
<dbReference type="RefSeq" id="WP_017870007.1">
    <property type="nucleotide sequence ID" value="NZ_BMLZ01000018.1"/>
</dbReference>
<evidence type="ECO:0000313" key="2">
    <source>
        <dbReference type="EMBL" id="GGP29969.1"/>
    </source>
</evidence>
<sequence length="80" mass="9160">MPEQWRDVEAVPTPDLPAAKAAHDAARAAATDALERWRGQQDRQDRSYVSTRVLPRSEYRLKWNKDGTVATVQCRRITPK</sequence>
<dbReference type="EMBL" id="BMLZ01000018">
    <property type="protein sequence ID" value="GGP29969.1"/>
    <property type="molecule type" value="Genomic_DNA"/>
</dbReference>
<protein>
    <recommendedName>
        <fullName evidence="5">Lipoprotein</fullName>
    </recommendedName>
</protein>
<evidence type="ECO:0000313" key="1">
    <source>
        <dbReference type="EMBL" id="GGI87106.1"/>
    </source>
</evidence>
<dbReference type="GeneID" id="59164395"/>
<reference evidence="1" key="4">
    <citation type="submission" date="2023-08" db="EMBL/GenBank/DDBJ databases">
        <authorList>
            <person name="Sun Q."/>
            <person name="Zhou Y."/>
        </authorList>
    </citation>
    <scope>NUCLEOTIDE SEQUENCE</scope>
    <source>
        <strain evidence="2">CGMCC 1.8884</strain>
        <strain evidence="1">CGMCC 1.8885</strain>
    </source>
</reference>